<dbReference type="GO" id="GO:0016791">
    <property type="term" value="F:phosphatase activity"/>
    <property type="evidence" value="ECO:0007669"/>
    <property type="project" value="TreeGrafter"/>
</dbReference>
<dbReference type="eggNOG" id="COG0561">
    <property type="taxonomic scope" value="Bacteria"/>
</dbReference>
<dbReference type="PANTHER" id="PTHR10000:SF8">
    <property type="entry name" value="HAD SUPERFAMILY HYDROLASE-LIKE, TYPE 3"/>
    <property type="match status" value="1"/>
</dbReference>
<evidence type="ECO:0000313" key="1">
    <source>
        <dbReference type="EMBL" id="EGF23254.1"/>
    </source>
</evidence>
<dbReference type="EMBL" id="ACGK02000001">
    <property type="protein sequence ID" value="EGF23254.1"/>
    <property type="molecule type" value="Genomic_DNA"/>
</dbReference>
<dbReference type="OrthoDB" id="3180736at2"/>
<sequence length="326" mass="35644">MTNNHAQSAPYQTTSLNHLSSLDTLSDELKARLSRITYVLSDTDNTMINHSCALCSADGTPSFELAKALVLARKHHISIVPCTGRNRAMIREDARLLGLSQWIGEMGGIICIKDGAESVWEYACADMEYDANSHKTPHDMIMQTGVVDALLKRWSTSLELYNDNGLGYQYREVTVALRGKLDEAEAQDMLNHCGLALDLVNNGVVTHINGPTILARNAQGVATNISNYHIVPKNLNKGYAVAQFMRMMNLSREQVLACGDSSADCSMAQSAGLFVLMQNGAKNQSCMQELAGADNVFVTERPSTDGFCDLIHLLCACQDEYKSTGI</sequence>
<accession>F1T3G0</accession>
<protein>
    <submittedName>
        <fullName evidence="1">HAD hydrolase, family IIB</fullName>
    </submittedName>
</protein>
<dbReference type="Proteomes" id="UP000005947">
    <property type="component" value="Unassembled WGS sequence"/>
</dbReference>
<name>F1T3G0_9ACTN</name>
<dbReference type="InterPro" id="IPR036412">
    <property type="entry name" value="HAD-like_sf"/>
</dbReference>
<dbReference type="RefSeq" id="WP_006302312.1">
    <property type="nucleotide sequence ID" value="NZ_ACGK02000001.1"/>
</dbReference>
<keyword evidence="1" id="KW-0378">Hydrolase</keyword>
<evidence type="ECO:0000313" key="2">
    <source>
        <dbReference type="Proteomes" id="UP000005947"/>
    </source>
</evidence>
<dbReference type="GeneID" id="93210957"/>
<reference evidence="1 2" key="1">
    <citation type="submission" date="2011-02" db="EMBL/GenBank/DDBJ databases">
        <authorList>
            <person name="Muzny D."/>
            <person name="Qin X."/>
            <person name="Buhay C."/>
            <person name="Dugan-Rocha S."/>
            <person name="Ding Y."/>
            <person name="Chen G."/>
            <person name="Hawes A."/>
            <person name="Holder M."/>
            <person name="Jhangiani S."/>
            <person name="Johnson A."/>
            <person name="Khan Z."/>
            <person name="Li Z."/>
            <person name="Liu W."/>
            <person name="Liu X."/>
            <person name="Perez L."/>
            <person name="Shen H."/>
            <person name="Wang Q."/>
            <person name="Watt J."/>
            <person name="Xi L."/>
            <person name="Xin Y."/>
            <person name="Zhou J."/>
            <person name="Deng J."/>
            <person name="Jiang H."/>
            <person name="Liu Y."/>
            <person name="Qu J."/>
            <person name="Song X.-Z."/>
            <person name="Zhang L."/>
            <person name="Villasana D."/>
            <person name="Johnson A."/>
            <person name="Liu J."/>
            <person name="Liyanage D."/>
            <person name="Lorensuhewa L."/>
            <person name="Robinson T."/>
            <person name="Song A."/>
            <person name="Song B.-B."/>
            <person name="Dinh H."/>
            <person name="Thornton R."/>
            <person name="Coyle M."/>
            <person name="Francisco L."/>
            <person name="Jackson L."/>
            <person name="Javaid M."/>
            <person name="Korchina V."/>
            <person name="Kovar C."/>
            <person name="Mata R."/>
            <person name="Mathew T."/>
            <person name="Ngo R."/>
            <person name="Nguyen L."/>
            <person name="Nguyen N."/>
            <person name="Okwuonu G."/>
            <person name="Ongeri F."/>
            <person name="Pham C."/>
            <person name="Simmons D."/>
            <person name="Wilczek-Boney K."/>
            <person name="Hale W."/>
            <person name="Jakkamsetti A."/>
            <person name="Pham P."/>
            <person name="Ruth R."/>
            <person name="San Lucas F."/>
            <person name="Warren J."/>
            <person name="Zhang J."/>
            <person name="Zhao Z."/>
            <person name="Zhou C."/>
            <person name="Zhu D."/>
            <person name="Lee S."/>
            <person name="Bess C."/>
            <person name="Blankenburg K."/>
            <person name="Forbes L."/>
            <person name="Fu Q."/>
            <person name="Gubbala S."/>
            <person name="Hirani K."/>
            <person name="Jayaseelan J.C."/>
            <person name="Lara F."/>
            <person name="Munidasa M."/>
            <person name="Palculict T."/>
            <person name="Patil S."/>
            <person name="Pu L.-L."/>
            <person name="Saada N."/>
            <person name="Tang L."/>
            <person name="Weissenberger G."/>
            <person name="Zhu Y."/>
            <person name="Hemphill L."/>
            <person name="Shang Y."/>
            <person name="Youmans B."/>
            <person name="Ayvaz T."/>
            <person name="Ross M."/>
            <person name="Santibanez J."/>
            <person name="Aqrawi P."/>
            <person name="Gross S."/>
            <person name="Joshi V."/>
            <person name="Fowler G."/>
            <person name="Nazareth L."/>
            <person name="Reid J."/>
            <person name="Worley K."/>
            <person name="Petrosino J."/>
            <person name="Highlander S."/>
            <person name="Gibbs R."/>
        </authorList>
    </citation>
    <scope>NUCLEOTIDE SEQUENCE [LARGE SCALE GENOMIC DNA]</scope>
    <source>
        <strain evidence="1 2">DSM 15829</strain>
    </source>
</reference>
<dbReference type="SUPFAM" id="SSF56784">
    <property type="entry name" value="HAD-like"/>
    <property type="match status" value="1"/>
</dbReference>
<dbReference type="AlphaFoldDB" id="F1T3G0"/>
<dbReference type="PANTHER" id="PTHR10000">
    <property type="entry name" value="PHOSPHOSERINE PHOSPHATASE"/>
    <property type="match status" value="1"/>
</dbReference>
<dbReference type="InterPro" id="IPR023214">
    <property type="entry name" value="HAD_sf"/>
</dbReference>
<dbReference type="Pfam" id="PF08282">
    <property type="entry name" value="Hydrolase_3"/>
    <property type="match status" value="1"/>
</dbReference>
<dbReference type="Gene3D" id="3.40.50.1000">
    <property type="entry name" value="HAD superfamily/HAD-like"/>
    <property type="match status" value="2"/>
</dbReference>
<proteinExistence type="predicted"/>
<keyword evidence="2" id="KW-1185">Reference proteome</keyword>
<dbReference type="GO" id="GO:0000287">
    <property type="term" value="F:magnesium ion binding"/>
    <property type="evidence" value="ECO:0007669"/>
    <property type="project" value="TreeGrafter"/>
</dbReference>
<gene>
    <name evidence="1" type="ORF">HMPREF0091_10201</name>
</gene>
<dbReference type="GO" id="GO:0005829">
    <property type="term" value="C:cytosol"/>
    <property type="evidence" value="ECO:0007669"/>
    <property type="project" value="TreeGrafter"/>
</dbReference>
<comment type="caution">
    <text evidence="1">The sequence shown here is derived from an EMBL/GenBank/DDBJ whole genome shotgun (WGS) entry which is preliminary data.</text>
</comment>
<organism evidence="1 2">
    <name type="scientific">Fannyhessea vaginae DSM 15829</name>
    <dbReference type="NCBI Taxonomy" id="525256"/>
    <lineage>
        <taxon>Bacteria</taxon>
        <taxon>Bacillati</taxon>
        <taxon>Actinomycetota</taxon>
        <taxon>Coriobacteriia</taxon>
        <taxon>Coriobacteriales</taxon>
        <taxon>Atopobiaceae</taxon>
        <taxon>Fannyhessea</taxon>
    </lineage>
</organism>